<dbReference type="PROSITE" id="PS00138">
    <property type="entry name" value="SUBTILASE_SER"/>
    <property type="match status" value="1"/>
</dbReference>
<dbReference type="InterPro" id="IPR023828">
    <property type="entry name" value="Peptidase_S8_Ser-AS"/>
</dbReference>
<protein>
    <recommendedName>
        <fullName evidence="9">Peptidase S53 domain-containing protein</fullName>
    </recommendedName>
</protein>
<dbReference type="EMBL" id="BAABDE010000039">
    <property type="protein sequence ID" value="GAA3841103.1"/>
    <property type="molecule type" value="Genomic_DNA"/>
</dbReference>
<accession>A0ABP7JD91</accession>
<feature type="domain" description="Peptidase S53" evidence="9">
    <location>
        <begin position="506"/>
        <end position="819"/>
    </location>
</feature>
<evidence type="ECO:0000256" key="8">
    <source>
        <dbReference type="SAM" id="SignalP"/>
    </source>
</evidence>
<evidence type="ECO:0000256" key="4">
    <source>
        <dbReference type="ARBA" id="ARBA00022801"/>
    </source>
</evidence>
<dbReference type="InterPro" id="IPR036852">
    <property type="entry name" value="Peptidase_S8/S53_dom_sf"/>
</dbReference>
<comment type="caution">
    <text evidence="10">The sequence shown here is derived from an EMBL/GenBank/DDBJ whole genome shotgun (WGS) entry which is preliminary data.</text>
</comment>
<sequence>MRKKFRRLRARLALVVSAVVILGSTGVNGIAAAEPTALARGAFDGTLSADAPEGSTIGWSTALSADGRRAVMGAPTVNGLNGAVYVYDRTHTGWAQPTVLNVPGTRYQELGFSVAISDDGRTIVTGAPFQQGGRAYVFALTRTDGWQLSATLTVPGLTVDDFGGSVSISGDGTTIAIADQFDEARRGSVFVSAKADGGWSDPTQIVGTDSAPNDLFGSAISLSADGSRLAVGAKGRSKYNGAVYTFDRDGGAWSQTAELTRADGVPAERFGNGVALAGDGRVLIASAPYHGNGLAYAYRLRGDGWTTGETLQPTQKSDYPSDAVSVAASYDGSVLMVGLPARNTLQGAAQVFEQSGARYSPKAMLVPSEYAGWMVLAGAGKSVALSADGRTAMLGAPTVSYNYPAGAGYVYDLARPSGFLAPVGTRSPSRAADSPHEPGARGPLDLSDTRHLTRSATAGQDHPILDRSRQAASVCGDMVADGTACGVKIATDQSLQPLVTADYQDGLSATQLQTAYGLTGPSKATTVAVVDAYANPDAVASLNTYRSRFGLGPADITQVNQDGGSTLPEANANWGVEEMLDLEMVSAACPDCKILYVGADSASFDDLGTAVNTAVRLGAKVVSNSYGGDESADALHAQDAYYTHPGVAITVSSGDGGYGISYPAAFNTVVAVGGTSLTLNPDGTRASETSWEGAGSGCSRFVAKPRWQKDSACANRTVADVSAVADPATGVAVYDSYGLQGWSVVGGTSVAAPVIAGVYGRTGHTGGNPAQRLYSAPKGSLYDVTAGSNGTCSALYLCEGAKGYDGATGLGSPNGVGAF</sequence>
<proteinExistence type="predicted"/>
<dbReference type="SUPFAM" id="SSF69322">
    <property type="entry name" value="Tricorn protease domain 2"/>
    <property type="match status" value="1"/>
</dbReference>
<dbReference type="Proteomes" id="UP001501009">
    <property type="component" value="Unassembled WGS sequence"/>
</dbReference>
<dbReference type="Gene3D" id="3.40.50.200">
    <property type="entry name" value="Peptidase S8/S53 domain"/>
    <property type="match status" value="1"/>
</dbReference>
<keyword evidence="2 8" id="KW-0732">Signal</keyword>
<feature type="signal peptide" evidence="8">
    <location>
        <begin position="1"/>
        <end position="29"/>
    </location>
</feature>
<evidence type="ECO:0000259" key="9">
    <source>
        <dbReference type="PROSITE" id="PS51695"/>
    </source>
</evidence>
<name>A0ABP7JD91_9ACTN</name>
<dbReference type="PANTHER" id="PTHR36220">
    <property type="entry name" value="UNNAMED PRODUCT"/>
    <property type="match status" value="1"/>
</dbReference>
<evidence type="ECO:0000313" key="10">
    <source>
        <dbReference type="EMBL" id="GAA3841103.1"/>
    </source>
</evidence>
<evidence type="ECO:0000256" key="5">
    <source>
        <dbReference type="ARBA" id="ARBA00022825"/>
    </source>
</evidence>
<evidence type="ECO:0000256" key="1">
    <source>
        <dbReference type="ARBA" id="ARBA00022670"/>
    </source>
</evidence>
<keyword evidence="4" id="KW-0378">Hydrolase</keyword>
<keyword evidence="5" id="KW-0720">Serine protease</keyword>
<dbReference type="SUPFAM" id="SSF52743">
    <property type="entry name" value="Subtilisin-like"/>
    <property type="match status" value="1"/>
</dbReference>
<dbReference type="InterPro" id="IPR013519">
    <property type="entry name" value="Int_alpha_beta-p"/>
</dbReference>
<evidence type="ECO:0000313" key="11">
    <source>
        <dbReference type="Proteomes" id="UP001501009"/>
    </source>
</evidence>
<gene>
    <name evidence="10" type="ORF">GCM10022403_086680</name>
</gene>
<dbReference type="Gene3D" id="2.130.10.130">
    <property type="entry name" value="Integrin alpha, N-terminal"/>
    <property type="match status" value="2"/>
</dbReference>
<dbReference type="InterPro" id="IPR030400">
    <property type="entry name" value="Sedolisin_dom"/>
</dbReference>
<keyword evidence="1" id="KW-0645">Protease</keyword>
<evidence type="ECO:0000256" key="2">
    <source>
        <dbReference type="ARBA" id="ARBA00022729"/>
    </source>
</evidence>
<evidence type="ECO:0000256" key="7">
    <source>
        <dbReference type="SAM" id="MobiDB-lite"/>
    </source>
</evidence>
<dbReference type="InterPro" id="IPR028994">
    <property type="entry name" value="Integrin_alpha_N"/>
</dbReference>
<dbReference type="CDD" id="cd04056">
    <property type="entry name" value="Peptidases_S53"/>
    <property type="match status" value="1"/>
</dbReference>
<keyword evidence="3" id="KW-0677">Repeat</keyword>
<organism evidence="10 11">
    <name type="scientific">Streptomyces coacervatus</name>
    <dbReference type="NCBI Taxonomy" id="647381"/>
    <lineage>
        <taxon>Bacteria</taxon>
        <taxon>Bacillati</taxon>
        <taxon>Actinomycetota</taxon>
        <taxon>Actinomycetes</taxon>
        <taxon>Kitasatosporales</taxon>
        <taxon>Streptomycetaceae</taxon>
        <taxon>Streptomyces</taxon>
    </lineage>
</organism>
<dbReference type="SMART" id="SM00191">
    <property type="entry name" value="Int_alpha"/>
    <property type="match status" value="4"/>
</dbReference>
<dbReference type="PANTHER" id="PTHR36220:SF1">
    <property type="entry name" value="GAMMA TUBULIN COMPLEX COMPONENT C-TERMINAL DOMAIN-CONTAINING PROTEIN"/>
    <property type="match status" value="1"/>
</dbReference>
<dbReference type="PROSITE" id="PS51470">
    <property type="entry name" value="FG_GAP"/>
    <property type="match status" value="1"/>
</dbReference>
<dbReference type="RefSeq" id="WP_275768918.1">
    <property type="nucleotide sequence ID" value="NZ_BAABDE010000039.1"/>
</dbReference>
<keyword evidence="6" id="KW-0325">Glycoprotein</keyword>
<dbReference type="PROSITE" id="PS51695">
    <property type="entry name" value="SEDOLISIN"/>
    <property type="match status" value="1"/>
</dbReference>
<reference evidence="11" key="1">
    <citation type="journal article" date="2019" name="Int. J. Syst. Evol. Microbiol.">
        <title>The Global Catalogue of Microorganisms (GCM) 10K type strain sequencing project: providing services to taxonomists for standard genome sequencing and annotation.</title>
        <authorList>
            <consortium name="The Broad Institute Genomics Platform"/>
            <consortium name="The Broad Institute Genome Sequencing Center for Infectious Disease"/>
            <person name="Wu L."/>
            <person name="Ma J."/>
        </authorList>
    </citation>
    <scope>NUCLEOTIDE SEQUENCE [LARGE SCALE GENOMIC DNA]</scope>
    <source>
        <strain evidence="11">JCM 17138</strain>
    </source>
</reference>
<feature type="region of interest" description="Disordered" evidence="7">
    <location>
        <begin position="422"/>
        <end position="448"/>
    </location>
</feature>
<dbReference type="Pfam" id="PF14312">
    <property type="entry name" value="FG-GAP_2"/>
    <property type="match status" value="2"/>
</dbReference>
<feature type="chain" id="PRO_5045235183" description="Peptidase S53 domain-containing protein" evidence="8">
    <location>
        <begin position="30"/>
        <end position="819"/>
    </location>
</feature>
<evidence type="ECO:0000256" key="6">
    <source>
        <dbReference type="ARBA" id="ARBA00023180"/>
    </source>
</evidence>
<evidence type="ECO:0000256" key="3">
    <source>
        <dbReference type="ARBA" id="ARBA00022737"/>
    </source>
</evidence>
<dbReference type="InterPro" id="IPR013517">
    <property type="entry name" value="FG-GAP"/>
</dbReference>
<keyword evidence="11" id="KW-1185">Reference proteome</keyword>